<comment type="caution">
    <text evidence="1">The sequence shown here is derived from an EMBL/GenBank/DDBJ whole genome shotgun (WGS) entry which is preliminary data.</text>
</comment>
<sequence length="308" mass="35224">MALMNLVTMKEMSCFSPRELNASDFPEVEDLLVSLFGCLRQLKFEDTAEVTLCQLHSPLKSVFVPVFQFITEKFFKCGRFPHEESTIFEWFDLPGDIRSRNHSVKAINIEKEAGTSWKRDSLLSTVKLSDLPLLDELDEFEIFFHGTSHKSAEAIIDGIDLKEGGPRMEFSHGDGFYVFNDFFAARCWAASTFSDHHSAVLVFRVTKIELRGDNNNNGLDLTGVKQKKEWQELVNIFRSAKISKINETKKNLKKYDFVEGPVAAYGRQSYEKFPTPKGDSYQLCVRSKRCVELFNRSLCAVVYFNVAC</sequence>
<reference evidence="1" key="1">
    <citation type="journal article" date="2023" name="G3 (Bethesda)">
        <title>Whole genome assembly and annotation of the endangered Caribbean coral Acropora cervicornis.</title>
        <authorList>
            <person name="Selwyn J.D."/>
            <person name="Vollmer S.V."/>
        </authorList>
    </citation>
    <scope>NUCLEOTIDE SEQUENCE</scope>
    <source>
        <strain evidence="1">K2</strain>
    </source>
</reference>
<accession>A0AAD9UZS8</accession>
<reference evidence="1" key="2">
    <citation type="journal article" date="2023" name="Science">
        <title>Genomic signatures of disease resistance in endangered staghorn corals.</title>
        <authorList>
            <person name="Vollmer S.V."/>
            <person name="Selwyn J.D."/>
            <person name="Despard B.A."/>
            <person name="Roesel C.L."/>
        </authorList>
    </citation>
    <scope>NUCLEOTIDE SEQUENCE</scope>
    <source>
        <strain evidence="1">K2</strain>
    </source>
</reference>
<dbReference type="AlphaFoldDB" id="A0AAD9UZS8"/>
<evidence type="ECO:0000313" key="2">
    <source>
        <dbReference type="Proteomes" id="UP001249851"/>
    </source>
</evidence>
<dbReference type="SUPFAM" id="SSF56399">
    <property type="entry name" value="ADP-ribosylation"/>
    <property type="match status" value="1"/>
</dbReference>
<gene>
    <name evidence="1" type="ORF">P5673_022626</name>
</gene>
<evidence type="ECO:0000313" key="1">
    <source>
        <dbReference type="EMBL" id="KAK2555605.1"/>
    </source>
</evidence>
<dbReference type="Proteomes" id="UP001249851">
    <property type="component" value="Unassembled WGS sequence"/>
</dbReference>
<dbReference type="EMBL" id="JARQWQ010000061">
    <property type="protein sequence ID" value="KAK2555605.1"/>
    <property type="molecule type" value="Genomic_DNA"/>
</dbReference>
<keyword evidence="2" id="KW-1185">Reference proteome</keyword>
<proteinExistence type="predicted"/>
<organism evidence="1 2">
    <name type="scientific">Acropora cervicornis</name>
    <name type="common">Staghorn coral</name>
    <dbReference type="NCBI Taxonomy" id="6130"/>
    <lineage>
        <taxon>Eukaryota</taxon>
        <taxon>Metazoa</taxon>
        <taxon>Cnidaria</taxon>
        <taxon>Anthozoa</taxon>
        <taxon>Hexacorallia</taxon>
        <taxon>Scleractinia</taxon>
        <taxon>Astrocoeniina</taxon>
        <taxon>Acroporidae</taxon>
        <taxon>Acropora</taxon>
    </lineage>
</organism>
<dbReference type="Gene3D" id="3.90.175.10">
    <property type="entry name" value="Diphtheria Toxin, domain 1"/>
    <property type="match status" value="1"/>
</dbReference>
<protein>
    <submittedName>
        <fullName evidence="1">Uncharacterized protein</fullName>
    </submittedName>
</protein>
<name>A0AAD9UZS8_ACRCE</name>